<dbReference type="PANTHER" id="PTHR34501">
    <property type="entry name" value="PROTEIN YDDL-RELATED"/>
    <property type="match status" value="1"/>
</dbReference>
<evidence type="ECO:0000256" key="1">
    <source>
        <dbReference type="ARBA" id="ARBA00004571"/>
    </source>
</evidence>
<dbReference type="InterPro" id="IPR001702">
    <property type="entry name" value="Porin_Gram-ve"/>
</dbReference>
<keyword evidence="8" id="KW-0626">Porin</keyword>
<evidence type="ECO:0000256" key="4">
    <source>
        <dbReference type="ARBA" id="ARBA00022452"/>
    </source>
</evidence>
<dbReference type="PRINTS" id="PR00184">
    <property type="entry name" value="NEISSPPORIN"/>
</dbReference>
<dbReference type="CDD" id="cd00342">
    <property type="entry name" value="gram_neg_porins"/>
    <property type="match status" value="1"/>
</dbReference>
<dbReference type="Gene3D" id="2.40.160.10">
    <property type="entry name" value="Porin"/>
    <property type="match status" value="1"/>
</dbReference>
<sequence>MMNRTRAASTAINGALIVATLGFAIPASAQSSVTLYGIVDNGFVYTHNSGGKSTQVGLISGSLSGSRWGLKGAEPLGGGLSAIFQLENGINLNTGKMNQGGRLFGRQSYVGLKSATAGTLTMGRIYDPLTDLVQPAQGDNYLGQTFTSPGDVDNADSSARFNNALKWASPRWFGLSGEMMYGFGGVAGSVVSGQTYSAALNYGQGGFTLAGGYLHMDRGNATLSTRGTASSDTLFNSSVNAAYASAKAIDVWRVATQYAFSAFTVGAYYSDSRYSADGASSFSRTEIYRNTSAFAVWKVTPSWLAEAAYNFLKSSGDSGARYHQVSVGADYLLSKRTDIYTIVSYAHASGQNGAGDAQAVIGATDIDAGKASQTRVNVGLRHRF</sequence>
<dbReference type="PANTHER" id="PTHR34501:SF9">
    <property type="entry name" value="MAJOR OUTER MEMBRANE PROTEIN P.IA"/>
    <property type="match status" value="1"/>
</dbReference>
<evidence type="ECO:0000313" key="14">
    <source>
        <dbReference type="Proteomes" id="UP000184395"/>
    </source>
</evidence>
<dbReference type="AlphaFoldDB" id="A0A1M6S516"/>
<feature type="domain" description="Porin" evidence="12">
    <location>
        <begin position="15"/>
        <end position="350"/>
    </location>
</feature>
<comment type="subcellular location">
    <subcellularLocation>
        <location evidence="1">Cell outer membrane</location>
        <topology evidence="1">Multi-pass membrane protein</topology>
    </subcellularLocation>
</comment>
<evidence type="ECO:0000259" key="12">
    <source>
        <dbReference type="Pfam" id="PF13609"/>
    </source>
</evidence>
<keyword evidence="9" id="KW-0472">Membrane</keyword>
<proteinExistence type="predicted"/>
<evidence type="ECO:0000256" key="5">
    <source>
        <dbReference type="ARBA" id="ARBA00022692"/>
    </source>
</evidence>
<dbReference type="SUPFAM" id="SSF56935">
    <property type="entry name" value="Porins"/>
    <property type="match status" value="1"/>
</dbReference>
<dbReference type="GO" id="GO:0046930">
    <property type="term" value="C:pore complex"/>
    <property type="evidence" value="ECO:0007669"/>
    <property type="project" value="UniProtKB-KW"/>
</dbReference>
<dbReference type="InterPro" id="IPR002299">
    <property type="entry name" value="Porin_Neis"/>
</dbReference>
<dbReference type="GO" id="GO:0009279">
    <property type="term" value="C:cell outer membrane"/>
    <property type="evidence" value="ECO:0007669"/>
    <property type="project" value="UniProtKB-SubCell"/>
</dbReference>
<dbReference type="EMBL" id="FRAB01000021">
    <property type="protein sequence ID" value="SHK39924.1"/>
    <property type="molecule type" value="Genomic_DNA"/>
</dbReference>
<protein>
    <submittedName>
        <fullName evidence="13">Outer membrane protein (Porin)</fullName>
    </submittedName>
</protein>
<dbReference type="InterPro" id="IPR050298">
    <property type="entry name" value="Gram-neg_bact_OMP"/>
</dbReference>
<keyword evidence="10" id="KW-0998">Cell outer membrane</keyword>
<keyword evidence="3" id="KW-0813">Transport</keyword>
<evidence type="ECO:0000256" key="7">
    <source>
        <dbReference type="ARBA" id="ARBA00023065"/>
    </source>
</evidence>
<keyword evidence="4" id="KW-1134">Transmembrane beta strand</keyword>
<evidence type="ECO:0000256" key="9">
    <source>
        <dbReference type="ARBA" id="ARBA00023136"/>
    </source>
</evidence>
<reference evidence="13 14" key="1">
    <citation type="submission" date="2016-11" db="EMBL/GenBank/DDBJ databases">
        <authorList>
            <person name="Jaros S."/>
            <person name="Januszkiewicz K."/>
            <person name="Wedrychowicz H."/>
        </authorList>
    </citation>
    <scope>NUCLEOTIDE SEQUENCE [LARGE SCALE GENOMIC DNA]</scope>
    <source>
        <strain evidence="13 14">LMG 20594</strain>
    </source>
</reference>
<evidence type="ECO:0000256" key="11">
    <source>
        <dbReference type="SAM" id="SignalP"/>
    </source>
</evidence>
<dbReference type="GO" id="GO:0015288">
    <property type="term" value="F:porin activity"/>
    <property type="evidence" value="ECO:0007669"/>
    <property type="project" value="UniProtKB-KW"/>
</dbReference>
<dbReference type="PRINTS" id="PR00182">
    <property type="entry name" value="ECOLNEIPORIN"/>
</dbReference>
<keyword evidence="6 11" id="KW-0732">Signal</keyword>
<organism evidence="13 14">
    <name type="scientific">Paraburkholderia terricola</name>
    <dbReference type="NCBI Taxonomy" id="169427"/>
    <lineage>
        <taxon>Bacteria</taxon>
        <taxon>Pseudomonadati</taxon>
        <taxon>Pseudomonadota</taxon>
        <taxon>Betaproteobacteria</taxon>
        <taxon>Burkholderiales</taxon>
        <taxon>Burkholderiaceae</taxon>
        <taxon>Paraburkholderia</taxon>
    </lineage>
</organism>
<dbReference type="Proteomes" id="UP000184395">
    <property type="component" value="Unassembled WGS sequence"/>
</dbReference>
<keyword evidence="7" id="KW-0406">Ion transport</keyword>
<dbReference type="STRING" id="169427.SAMN05192548_102112"/>
<accession>A0A1M6S516</accession>
<dbReference type="InterPro" id="IPR023614">
    <property type="entry name" value="Porin_dom_sf"/>
</dbReference>
<evidence type="ECO:0000256" key="10">
    <source>
        <dbReference type="ARBA" id="ARBA00023237"/>
    </source>
</evidence>
<feature type="chain" id="PRO_5009920777" evidence="11">
    <location>
        <begin position="30"/>
        <end position="384"/>
    </location>
</feature>
<dbReference type="Pfam" id="PF13609">
    <property type="entry name" value="Porin_4"/>
    <property type="match status" value="1"/>
</dbReference>
<dbReference type="GO" id="GO:0034220">
    <property type="term" value="P:monoatomic ion transmembrane transport"/>
    <property type="evidence" value="ECO:0007669"/>
    <property type="project" value="InterPro"/>
</dbReference>
<evidence type="ECO:0000256" key="2">
    <source>
        <dbReference type="ARBA" id="ARBA00011233"/>
    </source>
</evidence>
<evidence type="ECO:0000313" key="13">
    <source>
        <dbReference type="EMBL" id="SHK39924.1"/>
    </source>
</evidence>
<dbReference type="InterPro" id="IPR033900">
    <property type="entry name" value="Gram_neg_porin_domain"/>
</dbReference>
<name>A0A1M6S516_9BURK</name>
<feature type="signal peptide" evidence="11">
    <location>
        <begin position="1"/>
        <end position="29"/>
    </location>
</feature>
<evidence type="ECO:0000256" key="3">
    <source>
        <dbReference type="ARBA" id="ARBA00022448"/>
    </source>
</evidence>
<keyword evidence="5" id="KW-0812">Transmembrane</keyword>
<gene>
    <name evidence="13" type="ORF">SAMN05192548_102112</name>
</gene>
<evidence type="ECO:0000256" key="6">
    <source>
        <dbReference type="ARBA" id="ARBA00022729"/>
    </source>
</evidence>
<evidence type="ECO:0000256" key="8">
    <source>
        <dbReference type="ARBA" id="ARBA00023114"/>
    </source>
</evidence>
<comment type="subunit">
    <text evidence="2">Homotrimer.</text>
</comment>